<comment type="similarity">
    <text evidence="1">Belongs to the short-chain dehydrogenases/reductases (SDR) family.</text>
</comment>
<evidence type="ECO:0000256" key="2">
    <source>
        <dbReference type="ARBA" id="ARBA00023002"/>
    </source>
</evidence>
<accession>A6DLZ1</accession>
<dbReference type="PANTHER" id="PTHR42760:SF133">
    <property type="entry name" value="3-OXOACYL-[ACYL-CARRIER-PROTEIN] REDUCTASE"/>
    <property type="match status" value="1"/>
</dbReference>
<dbReference type="GO" id="GO:0006633">
    <property type="term" value="P:fatty acid biosynthetic process"/>
    <property type="evidence" value="ECO:0007669"/>
    <property type="project" value="TreeGrafter"/>
</dbReference>
<dbReference type="SUPFAM" id="SSF51735">
    <property type="entry name" value="NAD(P)-binding Rossmann-fold domains"/>
    <property type="match status" value="1"/>
</dbReference>
<name>A6DLZ1_9BACT</name>
<reference evidence="3 4" key="1">
    <citation type="journal article" date="2010" name="J. Bacteriol.">
        <title>Genome sequence of Lentisphaera araneosa HTCC2155T, the type species of the order Lentisphaerales in the phylum Lentisphaerae.</title>
        <authorList>
            <person name="Thrash J.C."/>
            <person name="Cho J.C."/>
            <person name="Vergin K.L."/>
            <person name="Morris R.M."/>
            <person name="Giovannoni S.J."/>
        </authorList>
    </citation>
    <scope>NUCLEOTIDE SEQUENCE [LARGE SCALE GENOMIC DNA]</scope>
    <source>
        <strain evidence="3 4">HTCC2155</strain>
    </source>
</reference>
<dbReference type="CDD" id="cd05233">
    <property type="entry name" value="SDR_c"/>
    <property type="match status" value="1"/>
</dbReference>
<dbReference type="NCBIfam" id="NF005559">
    <property type="entry name" value="PRK07231.1"/>
    <property type="match status" value="1"/>
</dbReference>
<dbReference type="GO" id="GO:0048038">
    <property type="term" value="F:quinone binding"/>
    <property type="evidence" value="ECO:0007669"/>
    <property type="project" value="TreeGrafter"/>
</dbReference>
<dbReference type="InterPro" id="IPR036291">
    <property type="entry name" value="NAD(P)-bd_dom_sf"/>
</dbReference>
<dbReference type="PRINTS" id="PR00080">
    <property type="entry name" value="SDRFAMILY"/>
</dbReference>
<dbReference type="Pfam" id="PF13561">
    <property type="entry name" value="adh_short_C2"/>
    <property type="match status" value="1"/>
</dbReference>
<keyword evidence="4" id="KW-1185">Reference proteome</keyword>
<dbReference type="PANTHER" id="PTHR42760">
    <property type="entry name" value="SHORT-CHAIN DEHYDROGENASES/REDUCTASES FAMILY MEMBER"/>
    <property type="match status" value="1"/>
</dbReference>
<dbReference type="EMBL" id="ABCK01000010">
    <property type="protein sequence ID" value="EDM27289.1"/>
    <property type="molecule type" value="Genomic_DNA"/>
</dbReference>
<gene>
    <name evidence="3" type="ORF">LNTAR_21285</name>
</gene>
<comment type="caution">
    <text evidence="3">The sequence shown here is derived from an EMBL/GenBank/DDBJ whole genome shotgun (WGS) entry which is preliminary data.</text>
</comment>
<organism evidence="3 4">
    <name type="scientific">Lentisphaera araneosa HTCC2155</name>
    <dbReference type="NCBI Taxonomy" id="313628"/>
    <lineage>
        <taxon>Bacteria</taxon>
        <taxon>Pseudomonadati</taxon>
        <taxon>Lentisphaerota</taxon>
        <taxon>Lentisphaeria</taxon>
        <taxon>Lentisphaerales</taxon>
        <taxon>Lentisphaeraceae</taxon>
        <taxon>Lentisphaera</taxon>
    </lineage>
</organism>
<evidence type="ECO:0000313" key="3">
    <source>
        <dbReference type="EMBL" id="EDM27289.1"/>
    </source>
</evidence>
<proteinExistence type="inferred from homology"/>
<dbReference type="AlphaFoldDB" id="A6DLZ1"/>
<keyword evidence="2" id="KW-0560">Oxidoreductase</keyword>
<dbReference type="InterPro" id="IPR002347">
    <property type="entry name" value="SDR_fam"/>
</dbReference>
<dbReference type="FunFam" id="3.40.50.720:FF:000084">
    <property type="entry name" value="Short-chain dehydrogenase reductase"/>
    <property type="match status" value="1"/>
</dbReference>
<dbReference type="STRING" id="313628.LNTAR_21285"/>
<dbReference type="eggNOG" id="COG1028">
    <property type="taxonomic scope" value="Bacteria"/>
</dbReference>
<dbReference type="RefSeq" id="WP_007278898.1">
    <property type="nucleotide sequence ID" value="NZ_ABCK01000010.1"/>
</dbReference>
<evidence type="ECO:0000313" key="4">
    <source>
        <dbReference type="Proteomes" id="UP000004947"/>
    </source>
</evidence>
<dbReference type="PRINTS" id="PR00081">
    <property type="entry name" value="GDHRDH"/>
</dbReference>
<dbReference type="GO" id="GO:0016616">
    <property type="term" value="F:oxidoreductase activity, acting on the CH-OH group of donors, NAD or NADP as acceptor"/>
    <property type="evidence" value="ECO:0007669"/>
    <property type="project" value="TreeGrafter"/>
</dbReference>
<dbReference type="Gene3D" id="3.40.50.720">
    <property type="entry name" value="NAD(P)-binding Rossmann-like Domain"/>
    <property type="match status" value="1"/>
</dbReference>
<sequence>MLLKEKVVIVTGSANGLGKGIARACHADGAKVVIADLEQSACQLVVDELGSNALAVACDVCSDEAQQNVIDKAIEKWGRVDCIVNNAGINFAKPFLETTKQDWDKVLNTNLRAVFFFMQKLCKYWIDNQTKGSIVNISSVHNQATLPGAGPYAATKNGLLGIMKCAVNELSSKGIRVNTVSPGLCNTNIWQDIIEAAPNEKECLDYWKQQIPIGRPSEPEEIGYTVSFLLSDRSSSTTGTNIYLDGGMTSQLISQAPYDSESID</sequence>
<dbReference type="Proteomes" id="UP000004947">
    <property type="component" value="Unassembled WGS sequence"/>
</dbReference>
<dbReference type="OrthoDB" id="9804104at2"/>
<protein>
    <submittedName>
        <fullName evidence="3">Glucose-1-dehydrogenase</fullName>
    </submittedName>
</protein>
<evidence type="ECO:0000256" key="1">
    <source>
        <dbReference type="ARBA" id="ARBA00006484"/>
    </source>
</evidence>